<dbReference type="EnsemblPlants" id="KQK94298">
    <property type="protein sequence ID" value="KQK94298"/>
    <property type="gene ID" value="SETIT_027076mg"/>
</dbReference>
<evidence type="ECO:0000313" key="2">
    <source>
        <dbReference type="Proteomes" id="UP000004995"/>
    </source>
</evidence>
<keyword evidence="2" id="KW-1185">Reference proteome</keyword>
<dbReference type="Gramene" id="KQK94298">
    <property type="protein sequence ID" value="KQK94298"/>
    <property type="gene ID" value="SETIT_027076mg"/>
</dbReference>
<name>K3ZKH0_SETIT</name>
<dbReference type="EMBL" id="AGNK02004822">
    <property type="status" value="NOT_ANNOTATED_CDS"/>
    <property type="molecule type" value="Genomic_DNA"/>
</dbReference>
<reference evidence="1" key="2">
    <citation type="submission" date="2018-08" db="UniProtKB">
        <authorList>
            <consortium name="EnsemblPlants"/>
        </authorList>
    </citation>
    <scope>IDENTIFICATION</scope>
    <source>
        <strain evidence="1">Yugu1</strain>
    </source>
</reference>
<dbReference type="InParanoid" id="K3ZKH0"/>
<reference evidence="2" key="1">
    <citation type="journal article" date="2012" name="Nat. Biotechnol.">
        <title>Reference genome sequence of the model plant Setaria.</title>
        <authorList>
            <person name="Bennetzen J.L."/>
            <person name="Schmutz J."/>
            <person name="Wang H."/>
            <person name="Percifield R."/>
            <person name="Hawkins J."/>
            <person name="Pontaroli A.C."/>
            <person name="Estep M."/>
            <person name="Feng L."/>
            <person name="Vaughn J.N."/>
            <person name="Grimwood J."/>
            <person name="Jenkins J."/>
            <person name="Barry K."/>
            <person name="Lindquist E."/>
            <person name="Hellsten U."/>
            <person name="Deshpande S."/>
            <person name="Wang X."/>
            <person name="Wu X."/>
            <person name="Mitros T."/>
            <person name="Triplett J."/>
            <person name="Yang X."/>
            <person name="Ye C.Y."/>
            <person name="Mauro-Herrera M."/>
            <person name="Wang L."/>
            <person name="Li P."/>
            <person name="Sharma M."/>
            <person name="Sharma R."/>
            <person name="Ronald P.C."/>
            <person name="Panaud O."/>
            <person name="Kellogg E.A."/>
            <person name="Brutnell T.P."/>
            <person name="Doust A.N."/>
            <person name="Tuskan G.A."/>
            <person name="Rokhsar D."/>
            <person name="Devos K.M."/>
        </authorList>
    </citation>
    <scope>NUCLEOTIDE SEQUENCE [LARGE SCALE GENOMIC DNA]</scope>
    <source>
        <strain evidence="2">cv. Yugu1</strain>
    </source>
</reference>
<dbReference type="AlphaFoldDB" id="K3ZKH0"/>
<accession>K3ZKH0</accession>
<dbReference type="HOGENOM" id="CLU_2268499_0_0_1"/>
<proteinExistence type="predicted"/>
<sequence length="103" mass="12110">MAVVYRGDHELHVLCPDARHHGDMHAPCKMQNRNRRREYDQPINLLQHRSIGGHMHGFLLPWSMCSLAWVRLRRGLRAMSADREPPMMRWWRQGPLGSGVSWC</sequence>
<organism evidence="1 2">
    <name type="scientific">Setaria italica</name>
    <name type="common">Foxtail millet</name>
    <name type="synonym">Panicum italicum</name>
    <dbReference type="NCBI Taxonomy" id="4555"/>
    <lineage>
        <taxon>Eukaryota</taxon>
        <taxon>Viridiplantae</taxon>
        <taxon>Streptophyta</taxon>
        <taxon>Embryophyta</taxon>
        <taxon>Tracheophyta</taxon>
        <taxon>Spermatophyta</taxon>
        <taxon>Magnoliopsida</taxon>
        <taxon>Liliopsida</taxon>
        <taxon>Poales</taxon>
        <taxon>Poaceae</taxon>
        <taxon>PACMAD clade</taxon>
        <taxon>Panicoideae</taxon>
        <taxon>Panicodae</taxon>
        <taxon>Paniceae</taxon>
        <taxon>Cenchrinae</taxon>
        <taxon>Setaria</taxon>
    </lineage>
</organism>
<protein>
    <submittedName>
        <fullName evidence="1">Uncharacterized protein</fullName>
    </submittedName>
</protein>
<evidence type="ECO:0000313" key="1">
    <source>
        <dbReference type="EnsemblPlants" id="KQK94298"/>
    </source>
</evidence>
<dbReference type="Proteomes" id="UP000004995">
    <property type="component" value="Unassembled WGS sequence"/>
</dbReference>